<evidence type="ECO:0000313" key="2">
    <source>
        <dbReference type="Proteomes" id="UP001519307"/>
    </source>
</evidence>
<dbReference type="RefSeq" id="WP_209701028.1">
    <property type="nucleotide sequence ID" value="NZ_JAGGLM010000002.1"/>
</dbReference>
<evidence type="ECO:0000313" key="1">
    <source>
        <dbReference type="EMBL" id="MBP2032112.1"/>
    </source>
</evidence>
<proteinExistence type="predicted"/>
<reference evidence="1 2" key="1">
    <citation type="submission" date="2021-03" db="EMBL/GenBank/DDBJ databases">
        <title>Genomic Encyclopedia of Type Strains, Phase IV (KMG-IV): sequencing the most valuable type-strain genomes for metagenomic binning, comparative biology and taxonomic classification.</title>
        <authorList>
            <person name="Goeker M."/>
        </authorList>
    </citation>
    <scope>NUCLEOTIDE SEQUENCE [LARGE SCALE GENOMIC DNA]</scope>
    <source>
        <strain evidence="1 2">DSM 28783</strain>
    </source>
</reference>
<accession>A0ABS4KPZ6</accession>
<comment type="caution">
    <text evidence="1">The sequence shown here is derived from an EMBL/GenBank/DDBJ whole genome shotgun (WGS) entry which is preliminary data.</text>
</comment>
<protein>
    <submittedName>
        <fullName evidence="1">Uncharacterized protein</fullName>
    </submittedName>
</protein>
<name>A0ABS4KPZ6_9CLOT</name>
<dbReference type="EMBL" id="JAGGLM010000002">
    <property type="protein sequence ID" value="MBP2032112.1"/>
    <property type="molecule type" value="Genomic_DNA"/>
</dbReference>
<sequence>MKIKISDHDHNFTYDHESKNTEIIQNKNTKNYCKIWETKKFINPVTKSIKYLLESEENVPMYGDTTIHKLGEFIVTDEGIDFDSLYVEKNLKVDIINDAL</sequence>
<keyword evidence="2" id="KW-1185">Reference proteome</keyword>
<dbReference type="Proteomes" id="UP001519307">
    <property type="component" value="Unassembled WGS sequence"/>
</dbReference>
<gene>
    <name evidence="1" type="ORF">J2Z42_000777</name>
</gene>
<organism evidence="1 2">
    <name type="scientific">Clostridium algifaecis</name>
    <dbReference type="NCBI Taxonomy" id="1472040"/>
    <lineage>
        <taxon>Bacteria</taxon>
        <taxon>Bacillati</taxon>
        <taxon>Bacillota</taxon>
        <taxon>Clostridia</taxon>
        <taxon>Eubacteriales</taxon>
        <taxon>Clostridiaceae</taxon>
        <taxon>Clostridium</taxon>
    </lineage>
</organism>